<evidence type="ECO:0000313" key="2">
    <source>
        <dbReference type="Proteomes" id="UP001422759"/>
    </source>
</evidence>
<name>A0ABP5LZH2_9ACTN</name>
<sequence length="71" mass="8026">MELRHTASFALRRHPYERGDLSDAKPEWLRPFRPGRRAARVRWAAGELTDGWIMRTDSGTIVGSQLAPGPP</sequence>
<dbReference type="Proteomes" id="UP001422759">
    <property type="component" value="Unassembled WGS sequence"/>
</dbReference>
<keyword evidence="2" id="KW-1185">Reference proteome</keyword>
<gene>
    <name evidence="1" type="ORF">GCM10009760_52650</name>
</gene>
<comment type="caution">
    <text evidence="1">The sequence shown here is derived from an EMBL/GenBank/DDBJ whole genome shotgun (WGS) entry which is preliminary data.</text>
</comment>
<accession>A0ABP5LZH2</accession>
<proteinExistence type="predicted"/>
<reference evidence="2" key="1">
    <citation type="journal article" date="2019" name="Int. J. Syst. Evol. Microbiol.">
        <title>The Global Catalogue of Microorganisms (GCM) 10K type strain sequencing project: providing services to taxonomists for standard genome sequencing and annotation.</title>
        <authorList>
            <consortium name="The Broad Institute Genomics Platform"/>
            <consortium name="The Broad Institute Genome Sequencing Center for Infectious Disease"/>
            <person name="Wu L."/>
            <person name="Ma J."/>
        </authorList>
    </citation>
    <scope>NUCLEOTIDE SEQUENCE [LARGE SCALE GENOMIC DNA]</scope>
    <source>
        <strain evidence="2">JCM 14560</strain>
    </source>
</reference>
<dbReference type="EMBL" id="BAAANT010000040">
    <property type="protein sequence ID" value="GAA2154087.1"/>
    <property type="molecule type" value="Genomic_DNA"/>
</dbReference>
<protein>
    <submittedName>
        <fullName evidence="1">Uncharacterized protein</fullName>
    </submittedName>
</protein>
<evidence type="ECO:0000313" key="1">
    <source>
        <dbReference type="EMBL" id="GAA2154087.1"/>
    </source>
</evidence>
<organism evidence="1 2">
    <name type="scientific">Kitasatospora kazusensis</name>
    <dbReference type="NCBI Taxonomy" id="407974"/>
    <lineage>
        <taxon>Bacteria</taxon>
        <taxon>Bacillati</taxon>
        <taxon>Actinomycetota</taxon>
        <taxon>Actinomycetes</taxon>
        <taxon>Kitasatosporales</taxon>
        <taxon>Streptomycetaceae</taxon>
        <taxon>Kitasatospora</taxon>
    </lineage>
</organism>